<evidence type="ECO:0000256" key="2">
    <source>
        <dbReference type="ARBA" id="ARBA00022485"/>
    </source>
</evidence>
<dbReference type="Proteomes" id="UP001594351">
    <property type="component" value="Unassembled WGS sequence"/>
</dbReference>
<evidence type="ECO:0000313" key="8">
    <source>
        <dbReference type="EMBL" id="MFC1850546.1"/>
    </source>
</evidence>
<evidence type="ECO:0000259" key="7">
    <source>
        <dbReference type="PROSITE" id="PS51918"/>
    </source>
</evidence>
<keyword evidence="4" id="KW-0479">Metal-binding</keyword>
<dbReference type="Gene3D" id="3.20.20.70">
    <property type="entry name" value="Aldolase class I"/>
    <property type="match status" value="1"/>
</dbReference>
<evidence type="ECO:0000313" key="9">
    <source>
        <dbReference type="Proteomes" id="UP001594351"/>
    </source>
</evidence>
<comment type="caution">
    <text evidence="8">The sequence shown here is derived from an EMBL/GenBank/DDBJ whole genome shotgun (WGS) entry which is preliminary data.</text>
</comment>
<sequence length="328" mass="36699">MKEALFYQKIDAGQVKCQLCPHQCLISPQKVGVCKVRKNIQGTLFALSYGKATGLAFDPIEKKPLYHFYPNSSILSLGPNGCNFSCEFCQNWHISQVDSSTTAVTPEKIVELCLQHQAIGIAYTYSEPLIWYEFVIETARQARAKGLQNVLVTNGYINPEPLQNLLPVIDALNIDIKSMDDEFYKKYCGSRLEPVLETVRIAHHSCHLEITNLIIPTLNDSAAHFEQLATWLAELSPDIPIHFSRYFPHFNLKLPPTPTGTLHQAREIAARHLHYVFLGNIMDQSASSSYCPSCQALLIIRDGYRTSKQNVANGKCSQCGQAVKIIGT</sequence>
<dbReference type="Pfam" id="PF04055">
    <property type="entry name" value="Radical_SAM"/>
    <property type="match status" value="1"/>
</dbReference>
<evidence type="ECO:0000256" key="1">
    <source>
        <dbReference type="ARBA" id="ARBA00001966"/>
    </source>
</evidence>
<keyword evidence="5" id="KW-0408">Iron</keyword>
<keyword evidence="2" id="KW-0004">4Fe-4S</keyword>
<dbReference type="PANTHER" id="PTHR30352:SF5">
    <property type="entry name" value="PYRUVATE FORMATE-LYASE 1-ACTIVATING ENZYME"/>
    <property type="match status" value="1"/>
</dbReference>
<evidence type="ECO:0000256" key="3">
    <source>
        <dbReference type="ARBA" id="ARBA00022691"/>
    </source>
</evidence>
<evidence type="ECO:0000256" key="6">
    <source>
        <dbReference type="ARBA" id="ARBA00023014"/>
    </source>
</evidence>
<organism evidence="8 9">
    <name type="scientific">candidate division CSSED10-310 bacterium</name>
    <dbReference type="NCBI Taxonomy" id="2855610"/>
    <lineage>
        <taxon>Bacteria</taxon>
        <taxon>Bacteria division CSSED10-310</taxon>
    </lineage>
</organism>
<dbReference type="InterPro" id="IPR016431">
    <property type="entry name" value="Pyrv-formate_lyase-activ_prd"/>
</dbReference>
<dbReference type="InterPro" id="IPR007197">
    <property type="entry name" value="rSAM"/>
</dbReference>
<dbReference type="EMBL" id="JBHPBY010000106">
    <property type="protein sequence ID" value="MFC1850546.1"/>
    <property type="molecule type" value="Genomic_DNA"/>
</dbReference>
<protein>
    <submittedName>
        <fullName evidence="8">AmmeMemoRadiSam system radical SAM enzyme</fullName>
    </submittedName>
</protein>
<keyword evidence="6" id="KW-0411">Iron-sulfur</keyword>
<name>A0ABV6YWS9_UNCC1</name>
<reference evidence="8 9" key="1">
    <citation type="submission" date="2024-09" db="EMBL/GenBank/DDBJ databases">
        <title>Laminarin stimulates single cell rates of sulfate reduction while oxygen inhibits transcriptomic activity in coastal marine sediment.</title>
        <authorList>
            <person name="Lindsay M."/>
            <person name="Orcutt B."/>
            <person name="Emerson D."/>
            <person name="Stepanauskas R."/>
            <person name="D'Angelo T."/>
        </authorList>
    </citation>
    <scope>NUCLEOTIDE SEQUENCE [LARGE SCALE GENOMIC DNA]</scope>
    <source>
        <strain evidence="8">SAG AM-311-K15</strain>
    </source>
</reference>
<dbReference type="InterPro" id="IPR058240">
    <property type="entry name" value="rSAM_sf"/>
</dbReference>
<dbReference type="PANTHER" id="PTHR30352">
    <property type="entry name" value="PYRUVATE FORMATE-LYASE-ACTIVATING ENZYME"/>
    <property type="match status" value="1"/>
</dbReference>
<dbReference type="SUPFAM" id="SSF102114">
    <property type="entry name" value="Radical SAM enzymes"/>
    <property type="match status" value="1"/>
</dbReference>
<dbReference type="PROSITE" id="PS51918">
    <property type="entry name" value="RADICAL_SAM"/>
    <property type="match status" value="1"/>
</dbReference>
<feature type="domain" description="Radical SAM core" evidence="7">
    <location>
        <begin position="67"/>
        <end position="280"/>
    </location>
</feature>
<dbReference type="InterPro" id="IPR013785">
    <property type="entry name" value="Aldolase_TIM"/>
</dbReference>
<keyword evidence="9" id="KW-1185">Reference proteome</keyword>
<comment type="cofactor">
    <cofactor evidence="1">
        <name>[4Fe-4S] cluster</name>
        <dbReference type="ChEBI" id="CHEBI:49883"/>
    </cofactor>
</comment>
<gene>
    <name evidence="8" type="primary">amrS</name>
    <name evidence="8" type="ORF">ACFL27_10175</name>
</gene>
<accession>A0ABV6YWS9</accession>
<dbReference type="SFLD" id="SFLDG01101">
    <property type="entry name" value="Uncharacterised_Radical_SAM_Su"/>
    <property type="match status" value="1"/>
</dbReference>
<dbReference type="PIRSF" id="PIRSF004869">
    <property type="entry name" value="PflX_prd"/>
    <property type="match status" value="1"/>
</dbReference>
<evidence type="ECO:0000256" key="4">
    <source>
        <dbReference type="ARBA" id="ARBA00022723"/>
    </source>
</evidence>
<dbReference type="NCBIfam" id="TIGR04337">
    <property type="entry name" value="AmmeMemoSam_rS"/>
    <property type="match status" value="1"/>
</dbReference>
<dbReference type="InterPro" id="IPR034457">
    <property type="entry name" value="Organic_radical-activating"/>
</dbReference>
<keyword evidence="3" id="KW-0949">S-adenosyl-L-methionine</keyword>
<proteinExistence type="predicted"/>
<evidence type="ECO:0000256" key="5">
    <source>
        <dbReference type="ARBA" id="ARBA00023004"/>
    </source>
</evidence>
<dbReference type="SFLD" id="SFLDS00029">
    <property type="entry name" value="Radical_SAM"/>
    <property type="match status" value="1"/>
</dbReference>
<dbReference type="CDD" id="cd01335">
    <property type="entry name" value="Radical_SAM"/>
    <property type="match status" value="1"/>
</dbReference>
<dbReference type="InterPro" id="IPR027596">
    <property type="entry name" value="AmmeMemoSam_rS"/>
</dbReference>